<evidence type="ECO:0000313" key="2">
    <source>
        <dbReference type="Proteomes" id="UP001497382"/>
    </source>
</evidence>
<reference evidence="1 2" key="1">
    <citation type="submission" date="2024-04" db="EMBL/GenBank/DDBJ databases">
        <authorList>
            <person name="Rising A."/>
            <person name="Reimegard J."/>
            <person name="Sonavane S."/>
            <person name="Akerstrom W."/>
            <person name="Nylinder S."/>
            <person name="Hedman E."/>
            <person name="Kallberg Y."/>
        </authorList>
    </citation>
    <scope>NUCLEOTIDE SEQUENCE [LARGE SCALE GENOMIC DNA]</scope>
</reference>
<name>A0AAV1Z0B2_9ARAC</name>
<dbReference type="Proteomes" id="UP001497382">
    <property type="component" value="Unassembled WGS sequence"/>
</dbReference>
<proteinExistence type="predicted"/>
<feature type="non-terminal residue" evidence="1">
    <location>
        <position position="1"/>
    </location>
</feature>
<gene>
    <name evidence="1" type="ORF">LARSCL_LOCUS2238</name>
</gene>
<sequence>AVKRATLLTSRGNWLEPNVLLLTLPADPKVRKRMEAFRRKRASSLQLLLFLIIVLLKLSSCNECYDDSCLEGSTPPLKFEDIVPKNYDKLVPPTKDDKNGHKTGIQVTRRELSLIYFLESH</sequence>
<dbReference type="EMBL" id="CAXIEN010000015">
    <property type="protein sequence ID" value="CAL1264936.1"/>
    <property type="molecule type" value="Genomic_DNA"/>
</dbReference>
<keyword evidence="2" id="KW-1185">Reference proteome</keyword>
<organism evidence="1 2">
    <name type="scientific">Larinioides sclopetarius</name>
    <dbReference type="NCBI Taxonomy" id="280406"/>
    <lineage>
        <taxon>Eukaryota</taxon>
        <taxon>Metazoa</taxon>
        <taxon>Ecdysozoa</taxon>
        <taxon>Arthropoda</taxon>
        <taxon>Chelicerata</taxon>
        <taxon>Arachnida</taxon>
        <taxon>Araneae</taxon>
        <taxon>Araneomorphae</taxon>
        <taxon>Entelegynae</taxon>
        <taxon>Araneoidea</taxon>
        <taxon>Araneidae</taxon>
        <taxon>Larinioides</taxon>
    </lineage>
</organism>
<dbReference type="AlphaFoldDB" id="A0AAV1Z0B2"/>
<evidence type="ECO:0000313" key="1">
    <source>
        <dbReference type="EMBL" id="CAL1264936.1"/>
    </source>
</evidence>
<accession>A0AAV1Z0B2</accession>
<protein>
    <submittedName>
        <fullName evidence="1">Uncharacterized protein</fullName>
    </submittedName>
</protein>
<comment type="caution">
    <text evidence="1">The sequence shown here is derived from an EMBL/GenBank/DDBJ whole genome shotgun (WGS) entry which is preliminary data.</text>
</comment>